<gene>
    <name evidence="16" type="ORF">D5S18_13135</name>
</gene>
<feature type="transmembrane region" description="Helical" evidence="13">
    <location>
        <begin position="224"/>
        <end position="242"/>
    </location>
</feature>
<comment type="catalytic activity">
    <reaction evidence="12">
        <text>Adds an alpha-D-arabinofuranosyl group from trans,octacis-decaprenylphospho-beta-D-arabinofuranose at the 5-O-position of the eighth, tenth and twelfth galactofuranose unit of the galactofuranan chain of [beta-D-galactofuranosyl-(1-&gt;5)-beta-D-galactofuranosyl-(1-&gt;6)]14-beta-D-galactofuranosyl-(1-&gt;5)-beta-D-galactofuranosyl-(1-&gt;4)-alpha-L-rhamnopyranosyl-(1-&gt;3)-N-acetyl-alpha-D-glucosaminyl-diphospho-trans,octacis-decaprenol.</text>
        <dbReference type="EC" id="2.4.2.46"/>
    </reaction>
</comment>
<feature type="transmembrane region" description="Helical" evidence="13">
    <location>
        <begin position="91"/>
        <end position="111"/>
    </location>
</feature>
<feature type="transmembrane region" description="Helical" evidence="13">
    <location>
        <begin position="280"/>
        <end position="299"/>
    </location>
</feature>
<feature type="transmembrane region" description="Helical" evidence="13">
    <location>
        <begin position="398"/>
        <end position="419"/>
    </location>
</feature>
<evidence type="ECO:0000313" key="17">
    <source>
        <dbReference type="Proteomes" id="UP000266677"/>
    </source>
</evidence>
<keyword evidence="6" id="KW-1003">Cell membrane</keyword>
<dbReference type="Pfam" id="PF12250">
    <property type="entry name" value="AftA_N"/>
    <property type="match status" value="1"/>
</dbReference>
<dbReference type="Proteomes" id="UP000266677">
    <property type="component" value="Unassembled WGS sequence"/>
</dbReference>
<evidence type="ECO:0000256" key="1">
    <source>
        <dbReference type="ARBA" id="ARBA00004651"/>
    </source>
</evidence>
<evidence type="ECO:0000256" key="5">
    <source>
        <dbReference type="ARBA" id="ARBA00020482"/>
    </source>
</evidence>
<reference evidence="16 17" key="1">
    <citation type="submission" date="2018-09" db="EMBL/GenBank/DDBJ databases">
        <title>YIM PH21274 draft genome.</title>
        <authorList>
            <person name="Miao C."/>
        </authorList>
    </citation>
    <scope>NUCLEOTIDE SEQUENCE [LARGE SCALE GENOMIC DNA]</scope>
    <source>
        <strain evidence="16 17">YIM PH 21724</strain>
    </source>
</reference>
<evidence type="ECO:0000256" key="4">
    <source>
        <dbReference type="ARBA" id="ARBA00012037"/>
    </source>
</evidence>
<evidence type="ECO:0000256" key="11">
    <source>
        <dbReference type="ARBA" id="ARBA00033184"/>
    </source>
</evidence>
<evidence type="ECO:0000259" key="15">
    <source>
        <dbReference type="Pfam" id="PF12250"/>
    </source>
</evidence>
<dbReference type="Pfam" id="PF12249">
    <property type="entry name" value="AftA_C"/>
    <property type="match status" value="1"/>
</dbReference>
<dbReference type="InterPro" id="IPR020963">
    <property type="entry name" value="ArabinofuranosylTrfase_AftA_N"/>
</dbReference>
<keyword evidence="10 13" id="KW-0472">Membrane</keyword>
<proteinExistence type="inferred from homology"/>
<feature type="transmembrane region" description="Helical" evidence="13">
    <location>
        <begin position="311"/>
        <end position="337"/>
    </location>
</feature>
<evidence type="ECO:0000256" key="12">
    <source>
        <dbReference type="ARBA" id="ARBA00034030"/>
    </source>
</evidence>
<keyword evidence="7" id="KW-0808">Transferase</keyword>
<organism evidence="16 17">
    <name type="scientific">Nocardia panacis</name>
    <dbReference type="NCBI Taxonomy" id="2340916"/>
    <lineage>
        <taxon>Bacteria</taxon>
        <taxon>Bacillati</taxon>
        <taxon>Actinomycetota</taxon>
        <taxon>Actinomycetes</taxon>
        <taxon>Mycobacteriales</taxon>
        <taxon>Nocardiaceae</taxon>
        <taxon>Nocardia</taxon>
    </lineage>
</organism>
<name>A0A3A4KP15_9NOCA</name>
<evidence type="ECO:0000256" key="9">
    <source>
        <dbReference type="ARBA" id="ARBA00022989"/>
    </source>
</evidence>
<dbReference type="GO" id="GO:0005886">
    <property type="term" value="C:plasma membrane"/>
    <property type="evidence" value="ECO:0007669"/>
    <property type="project" value="UniProtKB-SubCell"/>
</dbReference>
<dbReference type="AlphaFoldDB" id="A0A3A4KP15"/>
<feature type="transmembrane region" description="Helical" evidence="13">
    <location>
        <begin position="200"/>
        <end position="218"/>
    </location>
</feature>
<feature type="transmembrane region" description="Helical" evidence="13">
    <location>
        <begin position="431"/>
        <end position="451"/>
    </location>
</feature>
<dbReference type="UniPathway" id="UPA00963"/>
<dbReference type="GO" id="GO:0045227">
    <property type="term" value="P:capsule polysaccharide biosynthetic process"/>
    <property type="evidence" value="ECO:0007669"/>
    <property type="project" value="UniProtKB-UniPathway"/>
</dbReference>
<accession>A0A3A4KP15</accession>
<evidence type="ECO:0000256" key="6">
    <source>
        <dbReference type="ARBA" id="ARBA00022475"/>
    </source>
</evidence>
<evidence type="ECO:0000256" key="2">
    <source>
        <dbReference type="ARBA" id="ARBA00004776"/>
    </source>
</evidence>
<feature type="transmembrane region" description="Helical" evidence="13">
    <location>
        <begin position="372"/>
        <end position="391"/>
    </location>
</feature>
<keyword evidence="17" id="KW-1185">Reference proteome</keyword>
<feature type="domain" description="Arabinofuranosyltransferase AftA C-terminal" evidence="14">
    <location>
        <begin position="480"/>
        <end position="650"/>
    </location>
</feature>
<dbReference type="InterPro" id="IPR020959">
    <property type="entry name" value="ArabinofuranosylTrfase_AftA_C"/>
</dbReference>
<comment type="caution">
    <text evidence="16">The sequence shown here is derived from an EMBL/GenBank/DDBJ whole genome shotgun (WGS) entry which is preliminary data.</text>
</comment>
<feature type="transmembrane region" description="Helical" evidence="13">
    <location>
        <begin position="463"/>
        <end position="480"/>
    </location>
</feature>
<evidence type="ECO:0000256" key="13">
    <source>
        <dbReference type="SAM" id="Phobius"/>
    </source>
</evidence>
<evidence type="ECO:0000256" key="8">
    <source>
        <dbReference type="ARBA" id="ARBA00022692"/>
    </source>
</evidence>
<evidence type="ECO:0000256" key="7">
    <source>
        <dbReference type="ARBA" id="ARBA00022679"/>
    </source>
</evidence>
<protein>
    <recommendedName>
        <fullName evidence="5">Galactan 5-O-arabinofuranosyltransferase</fullName>
        <ecNumber evidence="4">2.4.2.46</ecNumber>
    </recommendedName>
    <alternativeName>
        <fullName evidence="11">Arabinofuranosyltransferase AftA</fullName>
    </alternativeName>
</protein>
<dbReference type="RefSeq" id="WP_120040300.1">
    <property type="nucleotide sequence ID" value="NZ_QZFU01000016.1"/>
</dbReference>
<dbReference type="GO" id="GO:0044038">
    <property type="term" value="P:cell wall macromolecule biosynthetic process"/>
    <property type="evidence" value="ECO:0007669"/>
    <property type="project" value="InterPro"/>
</dbReference>
<comment type="pathway">
    <text evidence="2">Cell wall biogenesis; cell wall polysaccharide biosynthesis.</text>
</comment>
<comment type="similarity">
    <text evidence="3">Belongs to the glycosyltransferase 85 family.</text>
</comment>
<feature type="transmembrane region" description="Helical" evidence="13">
    <location>
        <begin position="254"/>
        <end position="274"/>
    </location>
</feature>
<evidence type="ECO:0000256" key="3">
    <source>
        <dbReference type="ARBA" id="ARBA00009655"/>
    </source>
</evidence>
<evidence type="ECO:0000313" key="16">
    <source>
        <dbReference type="EMBL" id="RJO77107.1"/>
    </source>
</evidence>
<keyword evidence="9 13" id="KW-1133">Transmembrane helix</keyword>
<comment type="subcellular location">
    <subcellularLocation>
        <location evidence="1">Cell membrane</location>
        <topology evidence="1">Multi-pass membrane protein</topology>
    </subcellularLocation>
</comment>
<evidence type="ECO:0000259" key="14">
    <source>
        <dbReference type="Pfam" id="PF12249"/>
    </source>
</evidence>
<dbReference type="EMBL" id="QZFU01000016">
    <property type="protein sequence ID" value="RJO77107.1"/>
    <property type="molecule type" value="Genomic_DNA"/>
</dbReference>
<feature type="transmembrane region" description="Helical" evidence="13">
    <location>
        <begin position="26"/>
        <end position="48"/>
    </location>
</feature>
<keyword evidence="8 13" id="KW-0812">Transmembrane</keyword>
<sequence>MTSVSSERPGRAAIFGRLVGSGLGEAALAALVALVVAGVGLTAFATVHWPAFNSSNVTRALTTVGQVVCAVALIAAIWLARRQRPRWLAKLLAWAGISGFVTVTLGMPLAATKLYLLGVSVDQEFRTEYLTRFTDTAALRDMTYADLPPFYPAGWFWIGGRVAHLLGRPGWEIFKPYAIASLAVAAVLGYVLWSKLIRADWAIAVSAAVTVVALTYAAPEAYSAVLVILLPPVLVLAWGALYRPVEYAGGGESTAGGWGAVLGTGLFLGVSATFYTLYTVVAACAVGLMALLACAAALWRRHGRRADRSRFALLWPILSRLIAIGVIAGCIALVTWAPYLLELVSKPAAKSGSALHYLPESGAELPLPMADFSLLGALCLLGTVWLVVRAASSRRAQALGIGVVAIYLWALLSMAATAAGTTLLSFRLEPVLQVLLAAAGAFGFVEGARAIYRACNEPNRFRVAAVALAIIGGLAFAQNIPTVLTPEITTAYTDTDGAGNRADQRDPSAVSHYREIDAKLLAQTGRPRAETVVLTADTSFLAFYPYYGFQALTSHYANMLADFSGRAAVIDSWSKLDTSAALLDALDRSPWRAPDAFLFRREGQTYTLRLARDVYPNDPNVQRYTVSFPAELFADPHFTATDIGPFTLITVRR</sequence>
<dbReference type="OrthoDB" id="4775300at2"/>
<dbReference type="GO" id="GO:0016757">
    <property type="term" value="F:glycosyltransferase activity"/>
    <property type="evidence" value="ECO:0007669"/>
    <property type="project" value="InterPro"/>
</dbReference>
<evidence type="ECO:0000256" key="10">
    <source>
        <dbReference type="ARBA" id="ARBA00023136"/>
    </source>
</evidence>
<dbReference type="EC" id="2.4.2.46" evidence="4"/>
<feature type="domain" description="Arabinofuranosyltransferase AftA N-terminal" evidence="15">
    <location>
        <begin position="27"/>
        <end position="470"/>
    </location>
</feature>
<feature type="transmembrane region" description="Helical" evidence="13">
    <location>
        <begin position="60"/>
        <end position="79"/>
    </location>
</feature>
<feature type="transmembrane region" description="Helical" evidence="13">
    <location>
        <begin position="174"/>
        <end position="193"/>
    </location>
</feature>